<dbReference type="HOGENOM" id="CLU_2212571_0_0_1"/>
<reference evidence="2 3" key="1">
    <citation type="journal article" date="2011" name="Science">
        <title>The ecoresponsive genome of Daphnia pulex.</title>
        <authorList>
            <person name="Colbourne J.K."/>
            <person name="Pfrender M.E."/>
            <person name="Gilbert D."/>
            <person name="Thomas W.K."/>
            <person name="Tucker A."/>
            <person name="Oakley T.H."/>
            <person name="Tokishita S."/>
            <person name="Aerts A."/>
            <person name="Arnold G.J."/>
            <person name="Basu M.K."/>
            <person name="Bauer D.J."/>
            <person name="Caceres C.E."/>
            <person name="Carmel L."/>
            <person name="Casola C."/>
            <person name="Choi J.H."/>
            <person name="Detter J.C."/>
            <person name="Dong Q."/>
            <person name="Dusheyko S."/>
            <person name="Eads B.D."/>
            <person name="Frohlich T."/>
            <person name="Geiler-Samerotte K.A."/>
            <person name="Gerlach D."/>
            <person name="Hatcher P."/>
            <person name="Jogdeo S."/>
            <person name="Krijgsveld J."/>
            <person name="Kriventseva E.V."/>
            <person name="Kultz D."/>
            <person name="Laforsch C."/>
            <person name="Lindquist E."/>
            <person name="Lopez J."/>
            <person name="Manak J.R."/>
            <person name="Muller J."/>
            <person name="Pangilinan J."/>
            <person name="Patwardhan R.P."/>
            <person name="Pitluck S."/>
            <person name="Pritham E.J."/>
            <person name="Rechtsteiner A."/>
            <person name="Rho M."/>
            <person name="Rogozin I.B."/>
            <person name="Sakarya O."/>
            <person name="Salamov A."/>
            <person name="Schaack S."/>
            <person name="Shapiro H."/>
            <person name="Shiga Y."/>
            <person name="Skalitzky C."/>
            <person name="Smith Z."/>
            <person name="Souvorov A."/>
            <person name="Sung W."/>
            <person name="Tang Z."/>
            <person name="Tsuchiya D."/>
            <person name="Tu H."/>
            <person name="Vos H."/>
            <person name="Wang M."/>
            <person name="Wolf Y.I."/>
            <person name="Yamagata H."/>
            <person name="Yamada T."/>
            <person name="Ye Y."/>
            <person name="Shaw J.R."/>
            <person name="Andrews J."/>
            <person name="Crease T.J."/>
            <person name="Tang H."/>
            <person name="Lucas S.M."/>
            <person name="Robertson H.M."/>
            <person name="Bork P."/>
            <person name="Koonin E.V."/>
            <person name="Zdobnov E.M."/>
            <person name="Grigoriev I.V."/>
            <person name="Lynch M."/>
            <person name="Boore J.L."/>
        </authorList>
    </citation>
    <scope>NUCLEOTIDE SEQUENCE [LARGE SCALE GENOMIC DNA]</scope>
</reference>
<keyword evidence="3" id="KW-1185">Reference proteome</keyword>
<gene>
    <name evidence="2" type="ORF">DAPPUDRAFT_108041</name>
</gene>
<feature type="compositionally biased region" description="Low complexity" evidence="1">
    <location>
        <begin position="27"/>
        <end position="36"/>
    </location>
</feature>
<dbReference type="Proteomes" id="UP000000305">
    <property type="component" value="Unassembled WGS sequence"/>
</dbReference>
<sequence>MRKRQLTRKELASKMPKKTYPKGSFKSGTSLPLPPTGLLVAKRSTNLSSKATQGNTICCLGTEASASNMDLSTKKMIQPAVSPVPELANHPTGHMSSNRPMQSQQQQ</sequence>
<dbReference type="InParanoid" id="E9GYZ8"/>
<organism evidence="2 3">
    <name type="scientific">Daphnia pulex</name>
    <name type="common">Water flea</name>
    <dbReference type="NCBI Taxonomy" id="6669"/>
    <lineage>
        <taxon>Eukaryota</taxon>
        <taxon>Metazoa</taxon>
        <taxon>Ecdysozoa</taxon>
        <taxon>Arthropoda</taxon>
        <taxon>Crustacea</taxon>
        <taxon>Branchiopoda</taxon>
        <taxon>Diplostraca</taxon>
        <taxon>Cladocera</taxon>
        <taxon>Anomopoda</taxon>
        <taxon>Daphniidae</taxon>
        <taxon>Daphnia</taxon>
    </lineage>
</organism>
<evidence type="ECO:0000256" key="1">
    <source>
        <dbReference type="SAM" id="MobiDB-lite"/>
    </source>
</evidence>
<evidence type="ECO:0000313" key="3">
    <source>
        <dbReference type="Proteomes" id="UP000000305"/>
    </source>
</evidence>
<accession>E9GYZ8</accession>
<dbReference type="AlphaFoldDB" id="E9GYZ8"/>
<feature type="region of interest" description="Disordered" evidence="1">
    <location>
        <begin position="78"/>
        <end position="107"/>
    </location>
</feature>
<name>E9GYZ8_DAPPU</name>
<dbReference type="KEGG" id="dpx:DAPPUDRAFT_108041"/>
<feature type="compositionally biased region" description="Polar residues" evidence="1">
    <location>
        <begin position="94"/>
        <end position="107"/>
    </location>
</feature>
<protein>
    <submittedName>
        <fullName evidence="2">Uncharacterized protein</fullName>
    </submittedName>
</protein>
<evidence type="ECO:0000313" key="2">
    <source>
        <dbReference type="EMBL" id="EFX75242.1"/>
    </source>
</evidence>
<proteinExistence type="predicted"/>
<dbReference type="EMBL" id="GL732576">
    <property type="protein sequence ID" value="EFX75242.1"/>
    <property type="molecule type" value="Genomic_DNA"/>
</dbReference>
<feature type="region of interest" description="Disordered" evidence="1">
    <location>
        <begin position="1"/>
        <end position="36"/>
    </location>
</feature>